<organism evidence="2 3">
    <name type="scientific">Thermoflavifilum aggregans</name>
    <dbReference type="NCBI Taxonomy" id="454188"/>
    <lineage>
        <taxon>Bacteria</taxon>
        <taxon>Pseudomonadati</taxon>
        <taxon>Bacteroidota</taxon>
        <taxon>Chitinophagia</taxon>
        <taxon>Chitinophagales</taxon>
        <taxon>Chitinophagaceae</taxon>
        <taxon>Thermoflavifilum</taxon>
    </lineage>
</organism>
<dbReference type="Proteomes" id="UP000230000">
    <property type="component" value="Unassembled WGS sequence"/>
</dbReference>
<dbReference type="AlphaFoldDB" id="A0A2M9CT54"/>
<accession>A0A2M9CT54</accession>
<keyword evidence="1" id="KW-0812">Transmembrane</keyword>
<reference evidence="2 3" key="1">
    <citation type="submission" date="2017-11" db="EMBL/GenBank/DDBJ databases">
        <title>Genomic Encyclopedia of Archaeal and Bacterial Type Strains, Phase II (KMG-II): From Individual Species to Whole Genera.</title>
        <authorList>
            <person name="Goeker M."/>
        </authorList>
    </citation>
    <scope>NUCLEOTIDE SEQUENCE [LARGE SCALE GENOMIC DNA]</scope>
    <source>
        <strain evidence="2 3">DSM 27268</strain>
    </source>
</reference>
<protein>
    <recommendedName>
        <fullName evidence="4">Heparan-alpha-glucosaminide N-acetyltransferase catalytic domain-containing protein</fullName>
    </recommendedName>
</protein>
<evidence type="ECO:0000313" key="2">
    <source>
        <dbReference type="EMBL" id="PJJ75051.1"/>
    </source>
</evidence>
<name>A0A2M9CT54_9BACT</name>
<dbReference type="RefSeq" id="WP_157853751.1">
    <property type="nucleotide sequence ID" value="NZ_PGFG01000001.1"/>
</dbReference>
<sequence length="47" mass="5305">MTDILQKRFLSLDVLRGMTICFMIIVNTGAHLSNGLPFFLPSFIVSF</sequence>
<evidence type="ECO:0000313" key="3">
    <source>
        <dbReference type="Proteomes" id="UP000230000"/>
    </source>
</evidence>
<comment type="caution">
    <text evidence="2">The sequence shown here is derived from an EMBL/GenBank/DDBJ whole genome shotgun (WGS) entry which is preliminary data.</text>
</comment>
<evidence type="ECO:0008006" key="4">
    <source>
        <dbReference type="Google" id="ProtNLM"/>
    </source>
</evidence>
<gene>
    <name evidence="2" type="ORF">BXY57_0619</name>
</gene>
<dbReference type="EMBL" id="PGFG01000001">
    <property type="protein sequence ID" value="PJJ75051.1"/>
    <property type="molecule type" value="Genomic_DNA"/>
</dbReference>
<keyword evidence="1" id="KW-1133">Transmembrane helix</keyword>
<keyword evidence="1" id="KW-0472">Membrane</keyword>
<keyword evidence="3" id="KW-1185">Reference proteome</keyword>
<evidence type="ECO:0000256" key="1">
    <source>
        <dbReference type="SAM" id="Phobius"/>
    </source>
</evidence>
<feature type="transmembrane region" description="Helical" evidence="1">
    <location>
        <begin position="20"/>
        <end position="40"/>
    </location>
</feature>
<proteinExistence type="predicted"/>